<feature type="domain" description="HMA" evidence="3">
    <location>
        <begin position="78"/>
        <end position="144"/>
    </location>
</feature>
<dbReference type="Gene3D" id="2.60.40.420">
    <property type="entry name" value="Cupredoxins - blue copper proteins"/>
    <property type="match status" value="1"/>
</dbReference>
<dbReference type="InterPro" id="IPR017969">
    <property type="entry name" value="Heavy-metal-associated_CS"/>
</dbReference>
<protein>
    <recommendedName>
        <fullName evidence="3">HMA domain-containing protein</fullName>
    </recommendedName>
</protein>
<dbReference type="SUPFAM" id="SSF55008">
    <property type="entry name" value="HMA, heavy metal-associated domain"/>
    <property type="match status" value="2"/>
</dbReference>
<dbReference type="Proteomes" id="UP000231542">
    <property type="component" value="Unassembled WGS sequence"/>
</dbReference>
<dbReference type="PROSITE" id="PS01047">
    <property type="entry name" value="HMA_1"/>
    <property type="match status" value="1"/>
</dbReference>
<dbReference type="GO" id="GO:0046872">
    <property type="term" value="F:metal ion binding"/>
    <property type="evidence" value="ECO:0007669"/>
    <property type="project" value="UniProtKB-KW"/>
</dbReference>
<name>A0A2H0YU90_9BACT</name>
<evidence type="ECO:0000259" key="3">
    <source>
        <dbReference type="PROSITE" id="PS50846"/>
    </source>
</evidence>
<reference evidence="4 5" key="1">
    <citation type="submission" date="2017-09" db="EMBL/GenBank/DDBJ databases">
        <title>Depth-based differentiation of microbial function through sediment-hosted aquifers and enrichment of novel symbionts in the deep terrestrial subsurface.</title>
        <authorList>
            <person name="Probst A.J."/>
            <person name="Ladd B."/>
            <person name="Jarett J.K."/>
            <person name="Geller-Mcgrath D.E."/>
            <person name="Sieber C.M."/>
            <person name="Emerson J.B."/>
            <person name="Anantharaman K."/>
            <person name="Thomas B.C."/>
            <person name="Malmstrom R."/>
            <person name="Stieglmeier M."/>
            <person name="Klingl A."/>
            <person name="Woyke T."/>
            <person name="Ryan C.M."/>
            <person name="Banfield J.F."/>
        </authorList>
    </citation>
    <scope>NUCLEOTIDE SEQUENCE [LARGE SCALE GENOMIC DNA]</scope>
    <source>
        <strain evidence="4">CG08_land_8_20_14_0_20_40_16</strain>
    </source>
</reference>
<dbReference type="AlphaFoldDB" id="A0A2H0YU90"/>
<dbReference type="InterPro" id="IPR039447">
    <property type="entry name" value="UreH-like_TM_dom"/>
</dbReference>
<dbReference type="InterPro" id="IPR028096">
    <property type="entry name" value="EfeO_Cupredoxin"/>
</dbReference>
<feature type="transmembrane region" description="Helical" evidence="2">
    <location>
        <begin position="241"/>
        <end position="261"/>
    </location>
</feature>
<proteinExistence type="predicted"/>
<evidence type="ECO:0000256" key="2">
    <source>
        <dbReference type="SAM" id="Phobius"/>
    </source>
</evidence>
<dbReference type="PROSITE" id="PS50846">
    <property type="entry name" value="HMA_2"/>
    <property type="match status" value="1"/>
</dbReference>
<dbReference type="InterPro" id="IPR006121">
    <property type="entry name" value="HMA_dom"/>
</dbReference>
<evidence type="ECO:0000313" key="5">
    <source>
        <dbReference type="Proteomes" id="UP000231542"/>
    </source>
</evidence>
<comment type="caution">
    <text evidence="4">The sequence shown here is derived from an EMBL/GenBank/DDBJ whole genome shotgun (WGS) entry which is preliminary data.</text>
</comment>
<organism evidence="4 5">
    <name type="scientific">Candidatus Kerfeldbacteria bacterium CG08_land_8_20_14_0_20_40_16</name>
    <dbReference type="NCBI Taxonomy" id="2014244"/>
    <lineage>
        <taxon>Bacteria</taxon>
        <taxon>Candidatus Kerfeldiibacteriota</taxon>
    </lineage>
</organism>
<keyword evidence="1" id="KW-0479">Metal-binding</keyword>
<dbReference type="Pfam" id="PF13473">
    <property type="entry name" value="Cupredoxin_1"/>
    <property type="match status" value="1"/>
</dbReference>
<dbReference type="InterPro" id="IPR008972">
    <property type="entry name" value="Cupredoxin"/>
</dbReference>
<feature type="transmembrane region" description="Helical" evidence="2">
    <location>
        <begin position="324"/>
        <end position="345"/>
    </location>
</feature>
<feature type="transmembrane region" description="Helical" evidence="2">
    <location>
        <begin position="160"/>
        <end position="181"/>
    </location>
</feature>
<keyword evidence="2" id="KW-0812">Transmembrane</keyword>
<keyword evidence="2" id="KW-0472">Membrane</keyword>
<feature type="transmembrane region" description="Helical" evidence="2">
    <location>
        <begin position="193"/>
        <end position="220"/>
    </location>
</feature>
<sequence length="590" mass="63229">MNEKTSFYLGNNLTENDKLSIETEIEVLSGIVSINVEVGTGQVWLTFDKDKISLSDILQKMKNLGYEIAASQNNPVGQEHIYHVSGMHCASCEILVEKDLLKFKGIKSVEASVNNSKVVVEYEGSRPPIKDLNRIFKKHGYTFSDEPMATEKTSPKNQTFNTVVIALALIIGFFILIRSGLNSLVSVNSNSALITYFFFGILAGLSSCAALVGGLILSMSKQWIEKYSDSASTTKKMEPHLMFNAGRLASYAFFGGILGILGGTLKISLTWTSLLVMAVSVLMIMLALQMLGVRSLQRFQISLPKFITRRVADESKFQGRYMPLVMGALTFLLPCGFTLTAQGLALLSGSFWQGALIMFFFALGTTGPLLAIGLSSVKFSQNPNRTQRFLKVAGIVVLVFALYNINAQLNVLGAPSFSNLATAKASSTNSVTNNNSDQSTDSDLPPIVNGQQVIKMEASANGYQPNYFKVATGVPVRWEVTDTSTSGCTNAVVSRNLFDGQIDLTPGKTSVKEFTPTKPGKYKFSCWMGMISGVIEVVEKNKTVGSSAPVSGSATAAAANLNANDPSLIPSGATGCGCGGGSGSCATQTN</sequence>
<feature type="transmembrane region" description="Helical" evidence="2">
    <location>
        <begin position="351"/>
        <end position="377"/>
    </location>
</feature>
<keyword evidence="2" id="KW-1133">Transmembrane helix</keyword>
<dbReference type="Pfam" id="PF13386">
    <property type="entry name" value="DsbD_2"/>
    <property type="match status" value="1"/>
</dbReference>
<dbReference type="CDD" id="cd00371">
    <property type="entry name" value="HMA"/>
    <property type="match status" value="1"/>
</dbReference>
<feature type="transmembrane region" description="Helical" evidence="2">
    <location>
        <begin position="389"/>
        <end position="406"/>
    </location>
</feature>
<accession>A0A2H0YU90</accession>
<feature type="transmembrane region" description="Helical" evidence="2">
    <location>
        <begin position="267"/>
        <end position="288"/>
    </location>
</feature>
<dbReference type="SUPFAM" id="SSF49503">
    <property type="entry name" value="Cupredoxins"/>
    <property type="match status" value="1"/>
</dbReference>
<dbReference type="EMBL" id="PEXU01000059">
    <property type="protein sequence ID" value="PIS42065.1"/>
    <property type="molecule type" value="Genomic_DNA"/>
</dbReference>
<gene>
    <name evidence="4" type="ORF">COT24_05495</name>
</gene>
<dbReference type="Pfam" id="PF00403">
    <property type="entry name" value="HMA"/>
    <property type="match status" value="1"/>
</dbReference>
<dbReference type="Gene3D" id="3.30.70.100">
    <property type="match status" value="2"/>
</dbReference>
<dbReference type="PANTHER" id="PTHR42208:SF1">
    <property type="entry name" value="HEAVY METAL TRANSPORTER"/>
    <property type="match status" value="1"/>
</dbReference>
<evidence type="ECO:0000256" key="1">
    <source>
        <dbReference type="ARBA" id="ARBA00022723"/>
    </source>
</evidence>
<dbReference type="InterPro" id="IPR036163">
    <property type="entry name" value="HMA_dom_sf"/>
</dbReference>
<dbReference type="PANTHER" id="PTHR42208">
    <property type="entry name" value="HEAVY METAL TRANSPORTER-RELATED"/>
    <property type="match status" value="1"/>
</dbReference>
<evidence type="ECO:0000313" key="4">
    <source>
        <dbReference type="EMBL" id="PIS42065.1"/>
    </source>
</evidence>